<dbReference type="GO" id="GO:0005737">
    <property type="term" value="C:cytoplasm"/>
    <property type="evidence" value="ECO:0007669"/>
    <property type="project" value="TreeGrafter"/>
</dbReference>
<sequence length="426" mass="45577">MPDDPRTHGLWRLTAPAGPDCQPLQAAATADVVVVGAGYTGLAAALRLAEAGASVRVVEAGFCGYGGSGRNVGLVNAGLWIMPDDLPAILGPVYGERLLQLLGNAPSVVFDLVQQHGMDCEAVRNGTLHCAVGSKGQQNLAQRASQWQARGAPVQLLNAAEAGKMTGAKGYCGALLDLRAGTIQPLSYARGLAQAALRAGVALHEASPVRAVRRAGSQWRVETEHGSIEALWVVMATNAYSSGVFEQLRTELLHLPYFNIATRPLPAALAQTILPGRQGCWDTREILTSFRLDAANRLIIGSVGALRGTGGPVHRRWARASLQRLFPQLAQVEFEAQWYGMIGMTSDALPRFHQLAERIISFSGYNGRGIAPGTVFGQAMADHIAGKIPQDMLPLPLSVPETRPFRPLREAFYEYGAQVAHLTSRI</sequence>
<dbReference type="InterPro" id="IPR006076">
    <property type="entry name" value="FAD-dep_OxRdtase"/>
</dbReference>
<protein>
    <submittedName>
        <fullName evidence="3">FAD-binding oxidoreductase</fullName>
    </submittedName>
</protein>
<feature type="domain" description="Rhodanese" evidence="2">
    <location>
        <begin position="38"/>
        <end position="74"/>
    </location>
</feature>
<keyword evidence="4" id="KW-1185">Reference proteome</keyword>
<dbReference type="Proteomes" id="UP000324738">
    <property type="component" value="Unassembled WGS sequence"/>
</dbReference>
<dbReference type="PANTHER" id="PTHR13847">
    <property type="entry name" value="SARCOSINE DEHYDROGENASE-RELATED"/>
    <property type="match status" value="1"/>
</dbReference>
<dbReference type="PROSITE" id="PS50206">
    <property type="entry name" value="RHODANESE_3"/>
    <property type="match status" value="1"/>
</dbReference>
<reference evidence="3 4" key="1">
    <citation type="submission" date="2019-08" db="EMBL/GenBank/DDBJ databases">
        <title>Aureimonas fodiniaquatilis sp. nov., isolated from a coal mine wastewater.</title>
        <authorList>
            <person name="Kim W."/>
        </authorList>
    </citation>
    <scope>NUCLEOTIDE SEQUENCE [LARGE SCALE GENOMIC DNA]</scope>
    <source>
        <strain evidence="3 4">CAU 1482</strain>
    </source>
</reference>
<dbReference type="Gene3D" id="3.30.9.10">
    <property type="entry name" value="D-Amino Acid Oxidase, subunit A, domain 2"/>
    <property type="match status" value="1"/>
</dbReference>
<dbReference type="EMBL" id="VTWH01000003">
    <property type="protein sequence ID" value="KAA0969348.1"/>
    <property type="molecule type" value="Genomic_DNA"/>
</dbReference>
<gene>
    <name evidence="3" type="ORF">FPY71_12385</name>
</gene>
<keyword evidence="1" id="KW-0560">Oxidoreductase</keyword>
<dbReference type="Gene3D" id="3.50.50.60">
    <property type="entry name" value="FAD/NAD(P)-binding domain"/>
    <property type="match status" value="1"/>
</dbReference>
<comment type="caution">
    <text evidence="3">The sequence shown here is derived from an EMBL/GenBank/DDBJ whole genome shotgun (WGS) entry which is preliminary data.</text>
</comment>
<evidence type="ECO:0000313" key="3">
    <source>
        <dbReference type="EMBL" id="KAA0969348.1"/>
    </source>
</evidence>
<dbReference type="AlphaFoldDB" id="A0A5B0DSC9"/>
<dbReference type="InterPro" id="IPR001763">
    <property type="entry name" value="Rhodanese-like_dom"/>
</dbReference>
<name>A0A5B0DSC9_9HYPH</name>
<accession>A0A5B0DSC9</accession>
<evidence type="ECO:0000313" key="4">
    <source>
        <dbReference type="Proteomes" id="UP000324738"/>
    </source>
</evidence>
<dbReference type="RefSeq" id="WP_149300634.1">
    <property type="nucleotide sequence ID" value="NZ_VTWH01000003.1"/>
</dbReference>
<proteinExistence type="predicted"/>
<evidence type="ECO:0000256" key="1">
    <source>
        <dbReference type="ARBA" id="ARBA00023002"/>
    </source>
</evidence>
<dbReference type="OrthoDB" id="9814969at2"/>
<dbReference type="SUPFAM" id="SSF51905">
    <property type="entry name" value="FAD/NAD(P)-binding domain"/>
    <property type="match status" value="1"/>
</dbReference>
<organism evidence="3 4">
    <name type="scientific">Aureimonas fodinaquatilis</name>
    <dbReference type="NCBI Taxonomy" id="2565783"/>
    <lineage>
        <taxon>Bacteria</taxon>
        <taxon>Pseudomonadati</taxon>
        <taxon>Pseudomonadota</taxon>
        <taxon>Alphaproteobacteria</taxon>
        <taxon>Hyphomicrobiales</taxon>
        <taxon>Aurantimonadaceae</taxon>
        <taxon>Aureimonas</taxon>
    </lineage>
</organism>
<dbReference type="GO" id="GO:0016491">
    <property type="term" value="F:oxidoreductase activity"/>
    <property type="evidence" value="ECO:0007669"/>
    <property type="project" value="UniProtKB-KW"/>
</dbReference>
<dbReference type="PRINTS" id="PR00411">
    <property type="entry name" value="PNDRDTASEI"/>
</dbReference>
<dbReference type="PANTHER" id="PTHR13847:SF281">
    <property type="entry name" value="FAD DEPENDENT OXIDOREDUCTASE DOMAIN-CONTAINING PROTEIN"/>
    <property type="match status" value="1"/>
</dbReference>
<dbReference type="Pfam" id="PF01266">
    <property type="entry name" value="DAO"/>
    <property type="match status" value="1"/>
</dbReference>
<evidence type="ECO:0000259" key="2">
    <source>
        <dbReference type="PROSITE" id="PS50206"/>
    </source>
</evidence>
<dbReference type="InterPro" id="IPR036188">
    <property type="entry name" value="FAD/NAD-bd_sf"/>
</dbReference>